<feature type="domain" description="DUF1588" evidence="4">
    <location>
        <begin position="605"/>
        <end position="703"/>
    </location>
</feature>
<dbReference type="Pfam" id="PF07631">
    <property type="entry name" value="PSD4"/>
    <property type="match status" value="1"/>
</dbReference>
<feature type="compositionally biased region" description="Pro residues" evidence="1">
    <location>
        <begin position="640"/>
        <end position="649"/>
    </location>
</feature>
<evidence type="ECO:0000259" key="4">
    <source>
        <dbReference type="Pfam" id="PF07627"/>
    </source>
</evidence>
<dbReference type="InterPro" id="IPR013043">
    <property type="entry name" value="DUF1595"/>
</dbReference>
<comment type="caution">
    <text evidence="7">The sequence shown here is derived from an EMBL/GenBank/DDBJ whole genome shotgun (WGS) entry which is preliminary data.</text>
</comment>
<evidence type="ECO:0000259" key="6">
    <source>
        <dbReference type="Pfam" id="PF07637"/>
    </source>
</evidence>
<dbReference type="InterPro" id="IPR013036">
    <property type="entry name" value="DUF1587"/>
</dbReference>
<feature type="domain" description="DUF1595" evidence="6">
    <location>
        <begin position="386"/>
        <end position="446"/>
    </location>
</feature>
<feature type="domain" description="DUF1592" evidence="5">
    <location>
        <begin position="460"/>
        <end position="587"/>
    </location>
</feature>
<dbReference type="InterPro" id="IPR011478">
    <property type="entry name" value="DUF1585"/>
</dbReference>
<sequence length="797" mass="88053">MLRSLTLSGVLLGLGAIFPVQLVAQDSADWQRAFLNQYCIACHNDVTREANFTLQTIALDQVGHRLDEIGIWENVVLKLRAREMPPPGMPRPDAPAYDRLAAWLETSLDDAAAASPNPGQPVVHRLNRAEYTNAIRDLLALEIDDREYLPADDSGYGFDNIGDVLTLSPSLLERYMIAAAKISQLAVGDPNLLPTVQTYEMRPTLLQSGRMSEEQPFGTRGGNTISHYFPLDGEYHVKIRLARTHANQIIGLVEPQDIEVRFDRSRIADYTVGGDGIINPWAAVMYASEYEQTADDHLELRLENIEAGAHSITVAFPEKRGMVEGILEPALSTASYEFAGDRDMPMALGSIEIYGPYNAAKPVSTPSRRKLFSCEPNGTITGDRACASQILSTLARNAFRRPVTDDDLGILLSFFASGEAEGGFERGIQRALRAILVDPEFLFRIEGTPSDTMPSEAYQITDVELASRLSFFLWSSIPDEELLALAEQGKLSEPIVLRSQVARMLADPRSSALIENFTGQWLYLRNLPGLTPDPDAFPEFDDNLREAFRRETEMFVESQIRNDNNVLELLTADYTFLNERLARHYGVSGVYGNHFRKIAFLDNQRGGLLGQGSILAATSYPNRTSPTLRGKWVLDNLLGAPPPPPPPNIPDLEDSDAISPRSVRERLEAHRTNPVCASCHSRMDPFGLALEPFDAIGGLRTHDGGELIDASASLPDGSSFTGLAGVRDYLLGSEERFVATLSKKLLTYALGRGLEDYDPPAVRRIVRTAADDNYSWSSIVLGIVESVPFQMRRSQEP</sequence>
<feature type="region of interest" description="Disordered" evidence="1">
    <location>
        <begin position="637"/>
        <end position="656"/>
    </location>
</feature>
<dbReference type="Proteomes" id="UP000219329">
    <property type="component" value="Unassembled WGS sequence"/>
</dbReference>
<evidence type="ECO:0000313" key="8">
    <source>
        <dbReference type="Proteomes" id="UP000219329"/>
    </source>
</evidence>
<feature type="domain" description="DUF1587" evidence="3">
    <location>
        <begin position="125"/>
        <end position="187"/>
    </location>
</feature>
<proteinExistence type="predicted"/>
<evidence type="ECO:0000259" key="2">
    <source>
        <dbReference type="Pfam" id="PF07624"/>
    </source>
</evidence>
<evidence type="ECO:0008006" key="9">
    <source>
        <dbReference type="Google" id="ProtNLM"/>
    </source>
</evidence>
<protein>
    <recommendedName>
        <fullName evidence="9">Cytochrome c domain-containing protein</fullName>
    </recommendedName>
</protein>
<name>A0A2A5WG50_9GAMM</name>
<reference evidence="7 8" key="1">
    <citation type="submission" date="2017-08" db="EMBL/GenBank/DDBJ databases">
        <title>Fine stratification of microbial communities through a metagenomic profile of the photic zone.</title>
        <authorList>
            <person name="Haro-Moreno J.M."/>
            <person name="Lopez-Perez M."/>
            <person name="De La Torre J."/>
            <person name="Picazo A."/>
            <person name="Camacho A."/>
            <person name="Rodriguez-Valera F."/>
        </authorList>
    </citation>
    <scope>NUCLEOTIDE SEQUENCE [LARGE SCALE GENOMIC DNA]</scope>
    <source>
        <strain evidence="7">MED-G28</strain>
    </source>
</reference>
<evidence type="ECO:0000259" key="3">
    <source>
        <dbReference type="Pfam" id="PF07626"/>
    </source>
</evidence>
<dbReference type="Pfam" id="PF07627">
    <property type="entry name" value="PSCyt3"/>
    <property type="match status" value="1"/>
</dbReference>
<gene>
    <name evidence="7" type="ORF">CNF02_03395</name>
</gene>
<evidence type="ECO:0000313" key="7">
    <source>
        <dbReference type="EMBL" id="PDH35086.1"/>
    </source>
</evidence>
<dbReference type="Pfam" id="PF07626">
    <property type="entry name" value="PSD3"/>
    <property type="match status" value="1"/>
</dbReference>
<dbReference type="Pfam" id="PF07637">
    <property type="entry name" value="PSD5"/>
    <property type="match status" value="1"/>
</dbReference>
<dbReference type="InterPro" id="IPR013039">
    <property type="entry name" value="DUF1588"/>
</dbReference>
<evidence type="ECO:0000256" key="1">
    <source>
        <dbReference type="SAM" id="MobiDB-lite"/>
    </source>
</evidence>
<dbReference type="EMBL" id="NTJZ01000002">
    <property type="protein sequence ID" value="PDH35086.1"/>
    <property type="molecule type" value="Genomic_DNA"/>
</dbReference>
<dbReference type="InterPro" id="IPR013042">
    <property type="entry name" value="DUF1592"/>
</dbReference>
<accession>A0A2A5WG50</accession>
<feature type="domain" description="DUF1585" evidence="2">
    <location>
        <begin position="716"/>
        <end position="789"/>
    </location>
</feature>
<evidence type="ECO:0000259" key="5">
    <source>
        <dbReference type="Pfam" id="PF07631"/>
    </source>
</evidence>
<dbReference type="Pfam" id="PF07624">
    <property type="entry name" value="PSD2"/>
    <property type="match status" value="1"/>
</dbReference>
<organism evidence="7 8">
    <name type="scientific">OM182 bacterium MED-G28</name>
    <dbReference type="NCBI Taxonomy" id="1986256"/>
    <lineage>
        <taxon>Bacteria</taxon>
        <taxon>Pseudomonadati</taxon>
        <taxon>Pseudomonadota</taxon>
        <taxon>Gammaproteobacteria</taxon>
        <taxon>OMG group</taxon>
        <taxon>OM182 clade</taxon>
    </lineage>
</organism>
<dbReference type="AlphaFoldDB" id="A0A2A5WG50"/>